<evidence type="ECO:0008006" key="3">
    <source>
        <dbReference type="Google" id="ProtNLM"/>
    </source>
</evidence>
<dbReference type="PANTHER" id="PTHR46579">
    <property type="entry name" value="F5/8 TYPE C DOMAIN-CONTAINING PROTEIN-RELATED"/>
    <property type="match status" value="1"/>
</dbReference>
<dbReference type="OrthoDB" id="10010998at2759"/>
<dbReference type="PANTHER" id="PTHR46579:SF1">
    <property type="entry name" value="F5_8 TYPE C DOMAIN-CONTAINING PROTEIN"/>
    <property type="match status" value="1"/>
</dbReference>
<organism evidence="2">
    <name type="scientific">Amphimedon queenslandica</name>
    <name type="common">Sponge</name>
    <dbReference type="NCBI Taxonomy" id="400682"/>
    <lineage>
        <taxon>Eukaryota</taxon>
        <taxon>Metazoa</taxon>
        <taxon>Porifera</taxon>
        <taxon>Demospongiae</taxon>
        <taxon>Heteroscleromorpha</taxon>
        <taxon>Haplosclerida</taxon>
        <taxon>Niphatidae</taxon>
        <taxon>Amphimedon</taxon>
    </lineage>
</organism>
<sequence length="479" mass="54088">MPTVKEEIQDLLVNLNPHQMANRKETEEFLSALISDDEHDDRSLESENEPSTPDIDEDNVLNTSTLDDENSGGSLAESETRSSTDELDFDEPSSFSSTIPEVDDVVSNVDKNEEGTDKGETSADELGVDELMDHSVNEEEISEGFIEGDDLNTEHTRLDDDLFLPLTSIWPVYLEIANYPPSIRFRMDNSIVCGMWVGQSKPPVDIMLQPIMEEIDQLNTLGFTFSSPDGIKTVRIKLLFGVFDLVAKAKILNMTQFNGYYGCSTCLHPGQHHERRRVYATDKEYPMRTEAGMERDVQASIRQNTIVHGIKGKSPLYGYLSMINGIPPDYMHCVLEGVTKSLLTLWTSSNYHNKPYSIRRDLPIIDAALCTQTPPHEFSRSPRSIVQNMSYWKASEFRSWLLFYSLPLLLNALPPLYFHHYALLVCAMHILLAKEVTEIECSAAEEMLTDFCKLLPELYENGGPVGHTQLSHLKVIMGH</sequence>
<evidence type="ECO:0000256" key="1">
    <source>
        <dbReference type="SAM" id="MobiDB-lite"/>
    </source>
</evidence>
<dbReference type="AlphaFoldDB" id="A0A1X7TS34"/>
<name>A0A1X7TS34_AMPQE</name>
<accession>A0A1X7TS34</accession>
<dbReference type="InterPro" id="IPR004242">
    <property type="entry name" value="Transposase_21"/>
</dbReference>
<dbReference type="Pfam" id="PF02992">
    <property type="entry name" value="Transposase_21"/>
    <property type="match status" value="1"/>
</dbReference>
<feature type="region of interest" description="Disordered" evidence="1">
    <location>
        <begin position="31"/>
        <end position="125"/>
    </location>
</feature>
<dbReference type="InParanoid" id="A0A1X7TS34"/>
<dbReference type="STRING" id="400682.A0A1X7TS34"/>
<proteinExistence type="predicted"/>
<reference evidence="2" key="1">
    <citation type="submission" date="2017-05" db="UniProtKB">
        <authorList>
            <consortium name="EnsemblMetazoa"/>
        </authorList>
    </citation>
    <scope>IDENTIFICATION</scope>
</reference>
<protein>
    <recommendedName>
        <fullName evidence="3">Transposase domain-containing protein</fullName>
    </recommendedName>
</protein>
<dbReference type="EnsemblMetazoa" id="Aqu2.1.17915_001">
    <property type="protein sequence ID" value="Aqu2.1.17915_001"/>
    <property type="gene ID" value="Aqu2.1.17915"/>
</dbReference>
<evidence type="ECO:0000313" key="2">
    <source>
        <dbReference type="EnsemblMetazoa" id="Aqu2.1.17915_001"/>
    </source>
</evidence>
<feature type="compositionally biased region" description="Basic and acidic residues" evidence="1">
    <location>
        <begin position="110"/>
        <end position="121"/>
    </location>
</feature>